<evidence type="ECO:0000256" key="3">
    <source>
        <dbReference type="ARBA" id="ARBA00022840"/>
    </source>
</evidence>
<dbReference type="GO" id="GO:0006542">
    <property type="term" value="P:glutamine biosynthetic process"/>
    <property type="evidence" value="ECO:0007669"/>
    <property type="project" value="InterPro"/>
</dbReference>
<keyword evidence="2" id="KW-0547">Nucleotide-binding</keyword>
<dbReference type="PROSITE" id="PS51986">
    <property type="entry name" value="GS_BETA_GRASP"/>
    <property type="match status" value="1"/>
</dbReference>
<dbReference type="SUPFAM" id="SSF54368">
    <property type="entry name" value="Glutamine synthetase, N-terminal domain"/>
    <property type="match status" value="1"/>
</dbReference>
<dbReference type="Proteomes" id="UP001152797">
    <property type="component" value="Unassembled WGS sequence"/>
</dbReference>
<evidence type="ECO:0000259" key="7">
    <source>
        <dbReference type="PROSITE" id="PS51987"/>
    </source>
</evidence>
<dbReference type="InterPro" id="IPR036651">
    <property type="entry name" value="Gln_synt_N_sf"/>
</dbReference>
<evidence type="ECO:0000313" key="8">
    <source>
        <dbReference type="EMBL" id="CAI3999651.1"/>
    </source>
</evidence>
<dbReference type="Gene3D" id="3.30.590.10">
    <property type="entry name" value="Glutamine synthetase/guanido kinase, catalytic domain"/>
    <property type="match status" value="1"/>
</dbReference>
<evidence type="ECO:0000313" key="10">
    <source>
        <dbReference type="Proteomes" id="UP001152797"/>
    </source>
</evidence>
<dbReference type="InterPro" id="IPR008146">
    <property type="entry name" value="Gln_synth_cat_dom"/>
</dbReference>
<dbReference type="EMBL" id="CAMXCT030002666">
    <property type="protein sequence ID" value="CAL4786963.1"/>
    <property type="molecule type" value="Genomic_DNA"/>
</dbReference>
<comment type="similarity">
    <text evidence="4 5">Belongs to the glutamine synthetase family.</text>
</comment>
<dbReference type="PANTHER" id="PTHR43785:SF14">
    <property type="entry name" value="GLUTAMINE SYNTHETASE"/>
    <property type="match status" value="1"/>
</dbReference>
<dbReference type="SMART" id="SM01230">
    <property type="entry name" value="Gln-synt_C"/>
    <property type="match status" value="1"/>
</dbReference>
<reference evidence="9 10" key="2">
    <citation type="submission" date="2024-05" db="EMBL/GenBank/DDBJ databases">
        <authorList>
            <person name="Chen Y."/>
            <person name="Shah S."/>
            <person name="Dougan E. K."/>
            <person name="Thang M."/>
            <person name="Chan C."/>
        </authorList>
    </citation>
    <scope>NUCLEOTIDE SEQUENCE [LARGE SCALE GENOMIC DNA]</scope>
</reference>
<dbReference type="Pfam" id="PF00120">
    <property type="entry name" value="Gln-synt_C"/>
    <property type="match status" value="1"/>
</dbReference>
<protein>
    <submittedName>
        <fullName evidence="9">Glutamine synthetase</fullName>
    </submittedName>
</protein>
<feature type="domain" description="GS catalytic" evidence="7">
    <location>
        <begin position="155"/>
        <end position="500"/>
    </location>
</feature>
<dbReference type="EMBL" id="CAMXCT020002666">
    <property type="protein sequence ID" value="CAL1153026.1"/>
    <property type="molecule type" value="Genomic_DNA"/>
</dbReference>
<keyword evidence="10" id="KW-1185">Reference proteome</keyword>
<evidence type="ECO:0000256" key="2">
    <source>
        <dbReference type="ARBA" id="ARBA00022741"/>
    </source>
</evidence>
<dbReference type="EMBL" id="CAMXCT010002666">
    <property type="protein sequence ID" value="CAI3999651.1"/>
    <property type="molecule type" value="Genomic_DNA"/>
</dbReference>
<dbReference type="InterPro" id="IPR014746">
    <property type="entry name" value="Gln_synth/guanido_kin_cat_dom"/>
</dbReference>
<dbReference type="PANTHER" id="PTHR43785">
    <property type="entry name" value="GAMMA-GLUTAMYLPUTRESCINE SYNTHETASE"/>
    <property type="match status" value="1"/>
</dbReference>
<dbReference type="Gene3D" id="3.10.20.70">
    <property type="entry name" value="Glutamine synthetase, N-terminal domain"/>
    <property type="match status" value="1"/>
</dbReference>
<keyword evidence="1" id="KW-0436">Ligase</keyword>
<accession>A0A9P1G4V5</accession>
<dbReference type="OrthoDB" id="77835at2759"/>
<reference evidence="8" key="1">
    <citation type="submission" date="2022-10" db="EMBL/GenBank/DDBJ databases">
        <authorList>
            <person name="Chen Y."/>
            <person name="Dougan E. K."/>
            <person name="Chan C."/>
            <person name="Rhodes N."/>
            <person name="Thang M."/>
        </authorList>
    </citation>
    <scope>NUCLEOTIDE SEQUENCE</scope>
</reference>
<sequence length="500" mass="55438">MFQQKYVEVLALFSHSCSALAVNRFHWDQGCVYCVQFSMEPCFTKPNFSQGAKLDAKADLSEAAKARGIDFFLVAFVDLRGVLRTKMVPASAIKQIQRDGAGFAPAATWLDFGPHAADLLVIPDASTLLQVPFSPELAIVMGDCFIEGKEVAQSPRAVLKAQVAEAKKRGYVFKSGVEAEFFLLSDKDAISDSRDTQSKPCYDAQSMMRRYALLADIVKTLNASGFGVYQTDHEDANGQFEINWHYQDCLTTADQHVFFKWAVKTLSERHGFRATFMPRPFSNLSGNGCHIHCSLWAGDKNVFEASDTISDLALQFLGGVLAKAPSYCAITNPTVNSFKRLNGAATASGYTWSPNRVSWSGNNRSHMVRVPDNDRFELRLADGAVNPYLLPAVMLACGFWGIDTKANPHKCLFPADVNMYEIPDGSPKLEGIASLPRNLLDATRALESDEHLTALLGADFLRAFVKLQKLEWTEFTAHLSNWEVSQLSVHRLQLLGRQRL</sequence>
<organism evidence="8">
    <name type="scientific">Cladocopium goreaui</name>
    <dbReference type="NCBI Taxonomy" id="2562237"/>
    <lineage>
        <taxon>Eukaryota</taxon>
        <taxon>Sar</taxon>
        <taxon>Alveolata</taxon>
        <taxon>Dinophyceae</taxon>
        <taxon>Suessiales</taxon>
        <taxon>Symbiodiniaceae</taxon>
        <taxon>Cladocopium</taxon>
    </lineage>
</organism>
<dbReference type="AlphaFoldDB" id="A0A9P1G4V5"/>
<evidence type="ECO:0000256" key="5">
    <source>
        <dbReference type="RuleBase" id="RU000384"/>
    </source>
</evidence>
<dbReference type="PROSITE" id="PS51987">
    <property type="entry name" value="GS_CATALYTIC"/>
    <property type="match status" value="1"/>
</dbReference>
<evidence type="ECO:0000313" key="9">
    <source>
        <dbReference type="EMBL" id="CAL4786963.1"/>
    </source>
</evidence>
<evidence type="ECO:0000259" key="6">
    <source>
        <dbReference type="PROSITE" id="PS51986"/>
    </source>
</evidence>
<dbReference type="NCBIfam" id="TIGR03105">
    <property type="entry name" value="gln_synth_III"/>
    <property type="match status" value="1"/>
</dbReference>
<evidence type="ECO:0000256" key="1">
    <source>
        <dbReference type="ARBA" id="ARBA00022598"/>
    </source>
</evidence>
<gene>
    <name evidence="8" type="ORF">C1SCF055_LOCUS25831</name>
</gene>
<dbReference type="InterPro" id="IPR008147">
    <property type="entry name" value="Gln_synt_N"/>
</dbReference>
<dbReference type="GO" id="GO:0005524">
    <property type="term" value="F:ATP binding"/>
    <property type="evidence" value="ECO:0007669"/>
    <property type="project" value="UniProtKB-KW"/>
</dbReference>
<evidence type="ECO:0000256" key="4">
    <source>
        <dbReference type="PROSITE-ProRule" id="PRU01330"/>
    </source>
</evidence>
<feature type="domain" description="GS beta-grasp" evidence="6">
    <location>
        <begin position="67"/>
        <end position="149"/>
    </location>
</feature>
<dbReference type="SUPFAM" id="SSF55931">
    <property type="entry name" value="Glutamine synthetase/guanido kinase"/>
    <property type="match status" value="1"/>
</dbReference>
<comment type="caution">
    <text evidence="8">The sequence shown here is derived from an EMBL/GenBank/DDBJ whole genome shotgun (WGS) entry which is preliminary data.</text>
</comment>
<proteinExistence type="inferred from homology"/>
<dbReference type="InterPro" id="IPR017536">
    <property type="entry name" value="Glutamine_synthetase_typeIII"/>
</dbReference>
<dbReference type="GO" id="GO:0004356">
    <property type="term" value="F:glutamine synthetase activity"/>
    <property type="evidence" value="ECO:0007669"/>
    <property type="project" value="InterPro"/>
</dbReference>
<name>A0A9P1G4V5_9DINO</name>
<keyword evidence="3" id="KW-0067">ATP-binding</keyword>